<dbReference type="Pfam" id="PF00156">
    <property type="entry name" value="Pribosyltran"/>
    <property type="match status" value="1"/>
</dbReference>
<keyword evidence="4" id="KW-1185">Reference proteome</keyword>
<dbReference type="InterPro" id="IPR000836">
    <property type="entry name" value="PRTase_dom"/>
</dbReference>
<dbReference type="CDD" id="cd06223">
    <property type="entry name" value="PRTases_typeI"/>
    <property type="match status" value="1"/>
</dbReference>
<evidence type="ECO:0000259" key="2">
    <source>
        <dbReference type="Pfam" id="PF00156"/>
    </source>
</evidence>
<reference evidence="3 4" key="1">
    <citation type="submission" date="2023-07" db="EMBL/GenBank/DDBJ databases">
        <title>Genomic Encyclopedia of Type Strains, Phase IV (KMG-IV): sequencing the most valuable type-strain genomes for metagenomic binning, comparative biology and taxonomic classification.</title>
        <authorList>
            <person name="Goeker M."/>
        </authorList>
    </citation>
    <scope>NUCLEOTIDE SEQUENCE [LARGE SCALE GENOMIC DNA]</scope>
    <source>
        <strain evidence="3 4">DSM 23948</strain>
    </source>
</reference>
<evidence type="ECO:0000313" key="3">
    <source>
        <dbReference type="EMBL" id="MDQ0156932.1"/>
    </source>
</evidence>
<feature type="domain" description="Phosphoribosyltransferase" evidence="2">
    <location>
        <begin position="145"/>
        <end position="234"/>
    </location>
</feature>
<gene>
    <name evidence="3" type="ORF">J2S07_003257</name>
</gene>
<dbReference type="InterPro" id="IPR051910">
    <property type="entry name" value="ComF/GntX_DNA_util-trans"/>
</dbReference>
<evidence type="ECO:0000256" key="1">
    <source>
        <dbReference type="ARBA" id="ARBA00008007"/>
    </source>
</evidence>
<comment type="caution">
    <text evidence="3">The sequence shown here is derived from an EMBL/GenBank/DDBJ whole genome shotgun (WGS) entry which is preliminary data.</text>
</comment>
<accession>A0ABT9V7N1</accession>
<dbReference type="PANTHER" id="PTHR47505">
    <property type="entry name" value="DNA UTILIZATION PROTEIN YHGH"/>
    <property type="match status" value="1"/>
</dbReference>
<comment type="similarity">
    <text evidence="1">Belongs to the ComF/GntX family.</text>
</comment>
<protein>
    <submittedName>
        <fullName evidence="3">Competence protein ComFC</fullName>
    </submittedName>
</protein>
<sequence length="236" mass="27446">MLSEHCLFCHGEMGARVSWACFFEEAEESFLCPSCEAQLTEIQGETCQICCRPLEKLDPQYIHGDLCYDCLRWEEDPEWKGFLRKNDSLYLYNDFLKELISQYKFRGDYILAKAFSRKINEKLRRIEYDYIVPIPLSTKRQFERGFNQSEALIREAGLSPAYLLQRTHSEKQSKKSRSERIHIPQVFELKAESGIKDKKILLIDDIYTTGSTLRHAAKIMMQAGAKSVMSFTLARG</sequence>
<dbReference type="PANTHER" id="PTHR47505:SF1">
    <property type="entry name" value="DNA UTILIZATION PROTEIN YHGH"/>
    <property type="match status" value="1"/>
</dbReference>
<dbReference type="InterPro" id="IPR029057">
    <property type="entry name" value="PRTase-like"/>
</dbReference>
<proteinExistence type="inferred from homology"/>
<evidence type="ECO:0000313" key="4">
    <source>
        <dbReference type="Proteomes" id="UP001231362"/>
    </source>
</evidence>
<dbReference type="EMBL" id="JAUSTU010000017">
    <property type="protein sequence ID" value="MDQ0156932.1"/>
    <property type="molecule type" value="Genomic_DNA"/>
</dbReference>
<dbReference type="Proteomes" id="UP001231362">
    <property type="component" value="Unassembled WGS sequence"/>
</dbReference>
<dbReference type="RefSeq" id="WP_307151421.1">
    <property type="nucleotide sequence ID" value="NZ_JAUSTU010000017.1"/>
</dbReference>
<dbReference type="Gene3D" id="3.40.50.2020">
    <property type="match status" value="1"/>
</dbReference>
<name>A0ABT9V7N1_9BACL</name>
<organism evidence="3 4">
    <name type="scientific">Anoxybacillus andreesenii</name>
    <dbReference type="NCBI Taxonomy" id="1325932"/>
    <lineage>
        <taxon>Bacteria</taxon>
        <taxon>Bacillati</taxon>
        <taxon>Bacillota</taxon>
        <taxon>Bacilli</taxon>
        <taxon>Bacillales</taxon>
        <taxon>Anoxybacillaceae</taxon>
        <taxon>Anoxybacillus</taxon>
    </lineage>
</organism>
<dbReference type="SUPFAM" id="SSF53271">
    <property type="entry name" value="PRTase-like"/>
    <property type="match status" value="1"/>
</dbReference>